<sequence length="112" mass="11331">MLIMNLSGGISRARLSGPAVAVAFAVLLVFAGYTLMDGAYLMSNACFDDTGQIVCPAKGPDRLRPLPAATVLLGLCAGLAALPAGGRARIPALITGFVLVTAALTASRLMVA</sequence>
<keyword evidence="3" id="KW-1185">Reference proteome</keyword>
<proteinExistence type="predicted"/>
<feature type="transmembrane region" description="Helical" evidence="1">
    <location>
        <begin position="90"/>
        <end position="111"/>
    </location>
</feature>
<keyword evidence="1" id="KW-0812">Transmembrane</keyword>
<name>A0A0A6XBQ6_ACTUT</name>
<gene>
    <name evidence="2" type="ORF">MB27_10660</name>
</gene>
<keyword evidence="1" id="KW-0472">Membrane</keyword>
<dbReference type="EMBL" id="JRTT01000010">
    <property type="protein sequence ID" value="KHD77547.1"/>
    <property type="molecule type" value="Genomic_DNA"/>
</dbReference>
<accession>A0A0A6XBQ6</accession>
<evidence type="ECO:0000313" key="3">
    <source>
        <dbReference type="Proteomes" id="UP000054537"/>
    </source>
</evidence>
<feature type="transmembrane region" description="Helical" evidence="1">
    <location>
        <begin position="66"/>
        <end position="84"/>
    </location>
</feature>
<feature type="transmembrane region" description="Helical" evidence="1">
    <location>
        <begin position="15"/>
        <end position="35"/>
    </location>
</feature>
<organism evidence="2 3">
    <name type="scientific">Actinoplanes utahensis</name>
    <dbReference type="NCBI Taxonomy" id="1869"/>
    <lineage>
        <taxon>Bacteria</taxon>
        <taxon>Bacillati</taxon>
        <taxon>Actinomycetota</taxon>
        <taxon>Actinomycetes</taxon>
        <taxon>Micromonosporales</taxon>
        <taxon>Micromonosporaceae</taxon>
        <taxon>Actinoplanes</taxon>
    </lineage>
</organism>
<evidence type="ECO:0000313" key="2">
    <source>
        <dbReference type="EMBL" id="KHD77547.1"/>
    </source>
</evidence>
<evidence type="ECO:0000256" key="1">
    <source>
        <dbReference type="SAM" id="Phobius"/>
    </source>
</evidence>
<dbReference type="AlphaFoldDB" id="A0A0A6XBQ6"/>
<comment type="caution">
    <text evidence="2">The sequence shown here is derived from an EMBL/GenBank/DDBJ whole genome shotgun (WGS) entry which is preliminary data.</text>
</comment>
<reference evidence="2 3" key="1">
    <citation type="submission" date="2014-10" db="EMBL/GenBank/DDBJ databases">
        <title>Draft genome sequence of Actinoplanes utahensis NRRL 12052.</title>
        <authorList>
            <person name="Velasco-Bucheli B."/>
            <person name="del Cerro C."/>
            <person name="Hormigo D."/>
            <person name="Garcia J.L."/>
            <person name="Acebal C."/>
            <person name="Arroyo M."/>
            <person name="de la Mata I."/>
        </authorList>
    </citation>
    <scope>NUCLEOTIDE SEQUENCE [LARGE SCALE GENOMIC DNA]</scope>
    <source>
        <strain evidence="2 3">NRRL 12052</strain>
    </source>
</reference>
<dbReference type="Proteomes" id="UP000054537">
    <property type="component" value="Unassembled WGS sequence"/>
</dbReference>
<keyword evidence="1" id="KW-1133">Transmembrane helix</keyword>
<protein>
    <submittedName>
        <fullName evidence="2">Uncharacterized protein</fullName>
    </submittedName>
</protein>